<dbReference type="InterPro" id="IPR050131">
    <property type="entry name" value="Peptidase_S8_subtilisin-like"/>
</dbReference>
<dbReference type="InterPro" id="IPR023828">
    <property type="entry name" value="Peptidase_S8_Ser-AS"/>
</dbReference>
<evidence type="ECO:0000313" key="11">
    <source>
        <dbReference type="EMBL" id="GEM89954.1"/>
    </source>
</evidence>
<evidence type="ECO:0000256" key="1">
    <source>
        <dbReference type="ARBA" id="ARBA00011073"/>
    </source>
</evidence>
<dbReference type="PROSITE" id="PS00136">
    <property type="entry name" value="SUBTILASE_ASP"/>
    <property type="match status" value="1"/>
</dbReference>
<evidence type="ECO:0000259" key="9">
    <source>
        <dbReference type="Pfam" id="PF22148"/>
    </source>
</evidence>
<comment type="caution">
    <text evidence="11">The sequence shown here is derived from an EMBL/GenBank/DDBJ whole genome shotgun (WGS) entry which is preliminary data.</text>
</comment>
<feature type="active site" description="Charge relay system" evidence="5">
    <location>
        <position position="407"/>
    </location>
</feature>
<dbReference type="PROSITE" id="PS00138">
    <property type="entry name" value="SUBTILASE_SER"/>
    <property type="match status" value="1"/>
</dbReference>
<feature type="domain" description="Fervidolysin/DR-A0283-like Ig-like" evidence="10">
    <location>
        <begin position="509"/>
        <end position="558"/>
    </location>
</feature>
<dbReference type="InterPro" id="IPR036852">
    <property type="entry name" value="Peptidase_S8/S53_dom_sf"/>
</dbReference>
<keyword evidence="4 5" id="KW-0720">Serine protease</keyword>
<dbReference type="PROSITE" id="PS51892">
    <property type="entry name" value="SUBTILASE"/>
    <property type="match status" value="1"/>
</dbReference>
<comment type="similarity">
    <text evidence="1 5 6">Belongs to the peptidase S8 family.</text>
</comment>
<dbReference type="AlphaFoldDB" id="A0A511RJX1"/>
<feature type="domain" description="Peptidase S8/S53" evidence="8">
    <location>
        <begin position="161"/>
        <end position="455"/>
    </location>
</feature>
<dbReference type="InterPro" id="IPR013783">
    <property type="entry name" value="Ig-like_fold"/>
</dbReference>
<feature type="active site" description="Charge relay system" evidence="5">
    <location>
        <position position="211"/>
    </location>
</feature>
<organism evidence="11 12">
    <name type="scientific">Oceanithermus desulfurans NBRC 100063</name>
    <dbReference type="NCBI Taxonomy" id="1227550"/>
    <lineage>
        <taxon>Bacteria</taxon>
        <taxon>Thermotogati</taxon>
        <taxon>Deinococcota</taxon>
        <taxon>Deinococci</taxon>
        <taxon>Thermales</taxon>
        <taxon>Thermaceae</taxon>
        <taxon>Oceanithermus</taxon>
    </lineage>
</organism>
<name>A0A511RJX1_9DEIN</name>
<dbReference type="Gene3D" id="3.30.70.80">
    <property type="entry name" value="Peptidase S8 propeptide/proteinase inhibitor I9"/>
    <property type="match status" value="1"/>
</dbReference>
<feature type="domain" description="Fervidolysin-like N-terminal prodomain" evidence="9">
    <location>
        <begin position="43"/>
        <end position="113"/>
    </location>
</feature>
<evidence type="ECO:0000256" key="6">
    <source>
        <dbReference type="RuleBase" id="RU003355"/>
    </source>
</evidence>
<evidence type="ECO:0000256" key="5">
    <source>
        <dbReference type="PROSITE-ProRule" id="PRU01240"/>
    </source>
</evidence>
<reference evidence="11 12" key="1">
    <citation type="submission" date="2019-07" db="EMBL/GenBank/DDBJ databases">
        <title>Whole genome shotgun sequence of Oceanithermus desulfurans NBRC 100063.</title>
        <authorList>
            <person name="Hosoyama A."/>
            <person name="Uohara A."/>
            <person name="Ohji S."/>
            <person name="Ichikawa N."/>
        </authorList>
    </citation>
    <scope>NUCLEOTIDE SEQUENCE [LARGE SCALE GENOMIC DNA]</scope>
    <source>
        <strain evidence="11 12">NBRC 100063</strain>
    </source>
</reference>
<dbReference type="Gene3D" id="3.40.50.200">
    <property type="entry name" value="Peptidase S8/S53 domain"/>
    <property type="match status" value="1"/>
</dbReference>
<dbReference type="Pfam" id="PF24025">
    <property type="entry name" value="Ig_DR_A0283-like"/>
    <property type="match status" value="1"/>
</dbReference>
<dbReference type="Pfam" id="PF00082">
    <property type="entry name" value="Peptidase_S8"/>
    <property type="match status" value="1"/>
</dbReference>
<dbReference type="Proteomes" id="UP000321827">
    <property type="component" value="Unassembled WGS sequence"/>
</dbReference>
<dbReference type="PANTHER" id="PTHR43806:SF11">
    <property type="entry name" value="CEREVISIN-RELATED"/>
    <property type="match status" value="1"/>
</dbReference>
<dbReference type="Pfam" id="PF22148">
    <property type="entry name" value="Fervidolysin_NPro-like"/>
    <property type="match status" value="1"/>
</dbReference>
<proteinExistence type="inferred from homology"/>
<dbReference type="GO" id="GO:0004252">
    <property type="term" value="F:serine-type endopeptidase activity"/>
    <property type="evidence" value="ECO:0007669"/>
    <property type="project" value="UniProtKB-UniRule"/>
</dbReference>
<dbReference type="PROSITE" id="PS00137">
    <property type="entry name" value="SUBTILASE_HIS"/>
    <property type="match status" value="1"/>
</dbReference>
<dbReference type="InterPro" id="IPR015500">
    <property type="entry name" value="Peptidase_S8_subtilisin-rel"/>
</dbReference>
<dbReference type="PROSITE" id="PS51257">
    <property type="entry name" value="PROKAR_LIPOPROTEIN"/>
    <property type="match status" value="1"/>
</dbReference>
<evidence type="ECO:0000313" key="12">
    <source>
        <dbReference type="Proteomes" id="UP000321827"/>
    </source>
</evidence>
<dbReference type="EMBL" id="BJXN01000008">
    <property type="protein sequence ID" value="GEM89954.1"/>
    <property type="molecule type" value="Genomic_DNA"/>
</dbReference>
<evidence type="ECO:0000256" key="2">
    <source>
        <dbReference type="ARBA" id="ARBA00022670"/>
    </source>
</evidence>
<dbReference type="SUPFAM" id="SSF52743">
    <property type="entry name" value="Subtilisin-like"/>
    <property type="match status" value="1"/>
</dbReference>
<evidence type="ECO:0000259" key="10">
    <source>
        <dbReference type="Pfam" id="PF24025"/>
    </source>
</evidence>
<evidence type="ECO:0000256" key="4">
    <source>
        <dbReference type="ARBA" id="ARBA00022825"/>
    </source>
</evidence>
<evidence type="ECO:0000259" key="8">
    <source>
        <dbReference type="Pfam" id="PF00082"/>
    </source>
</evidence>
<evidence type="ECO:0000256" key="3">
    <source>
        <dbReference type="ARBA" id="ARBA00022801"/>
    </source>
</evidence>
<dbReference type="InterPro" id="IPR022398">
    <property type="entry name" value="Peptidase_S8_His-AS"/>
</dbReference>
<accession>A0A511RJX1</accession>
<dbReference type="SUPFAM" id="SSF117074">
    <property type="entry name" value="Hypothetical protein PA1324"/>
    <property type="match status" value="1"/>
</dbReference>
<dbReference type="Gene3D" id="2.60.40.10">
    <property type="entry name" value="Immunoglobulins"/>
    <property type="match status" value="1"/>
</dbReference>
<sequence length="738" mass="76359">MKRIHWTMLAALGFLIAACSTQPPQANRDGGAAAPEREVTILADHVTDQIVVGYSDPADLEALVQVLDEARVIRTIPQMKAALVELPAGTPASAALAKLKHERIAGLRYAQPNYTHPLPDPVQNAAPLGMNDPLEAQKWDHDVMQAEAAWATAVDGALPDGSGVVIGVVDTGIDGTHPDLAGAFVNGFDAVGCSTFGVIPPGFDASQGQIHGTHVAGIAAARGNNGQGVAGVAPNAALMDLQVFCGGSTDDFTIAVAVIAAIFDLDGDGVVPDVITMSLGGKGYGQLLKDVLDSAMSGYNVITGAALPGYDDGTAGGVPGDGVPDRSVIFTVAMGNSAQDEVQYPAGYPGIVAVGATNARDEKADFSTSGGHISVGAPGVDILSTWPTWDRDATGRPYLYYRISGTSMATPQVAGAAALVKQFLPGASAYEVKRLLEVTADDIGPAGFDRGSGWGRINLKRLVDRVAAVRVGSESTEKGAVASVMVLTENPWDSNGDGAVDPGTDERAPVRAVDVHLIRDGAVKYTAKTNGRGMANFVNIAPGTYKVMVSGQDIIDGAAMAFWPYERVSWDVDGDPGNGITLGSLDVLPCGGFESASPLVATLSSTLQATLSWTGGGDLDLAVYEYDPALGVRAWHTAKTGALWGSFDGDDPGADPTHASETYTLDAVHYPSLAGGYYHISIDASGATVGTTATLTLSMNGVTKSYGPIPVTPGTTAFDNDLDLLFTLIGFDNWPTVY</sequence>
<dbReference type="InterPro" id="IPR023827">
    <property type="entry name" value="Peptidase_S8_Asp-AS"/>
</dbReference>
<dbReference type="InterPro" id="IPR054399">
    <property type="entry name" value="Fervidolysin-like_N_prodom"/>
</dbReference>
<feature type="active site" description="Charge relay system" evidence="5">
    <location>
        <position position="170"/>
    </location>
</feature>
<gene>
    <name evidence="11" type="ORF">ODE01S_13880</name>
</gene>
<dbReference type="PANTHER" id="PTHR43806">
    <property type="entry name" value="PEPTIDASE S8"/>
    <property type="match status" value="1"/>
</dbReference>
<keyword evidence="7" id="KW-0732">Signal</keyword>
<dbReference type="RefSeq" id="WP_147147259.1">
    <property type="nucleotide sequence ID" value="NZ_BJXN01000008.1"/>
</dbReference>
<feature type="signal peptide" evidence="7">
    <location>
        <begin position="1"/>
        <end position="26"/>
    </location>
</feature>
<dbReference type="GO" id="GO:0005615">
    <property type="term" value="C:extracellular space"/>
    <property type="evidence" value="ECO:0007669"/>
    <property type="project" value="TreeGrafter"/>
</dbReference>
<feature type="chain" id="PRO_5021948109" evidence="7">
    <location>
        <begin position="27"/>
        <end position="738"/>
    </location>
</feature>
<dbReference type="PRINTS" id="PR00723">
    <property type="entry name" value="SUBTILISIN"/>
</dbReference>
<dbReference type="InterPro" id="IPR056489">
    <property type="entry name" value="Ig_Fls_DR_A0283-like"/>
</dbReference>
<dbReference type="InterPro" id="IPR000209">
    <property type="entry name" value="Peptidase_S8/S53_dom"/>
</dbReference>
<dbReference type="GO" id="GO:0006508">
    <property type="term" value="P:proteolysis"/>
    <property type="evidence" value="ECO:0007669"/>
    <property type="project" value="UniProtKB-KW"/>
</dbReference>
<dbReference type="OrthoDB" id="9762689at2"/>
<keyword evidence="3 5" id="KW-0378">Hydrolase</keyword>
<evidence type="ECO:0000256" key="7">
    <source>
        <dbReference type="SAM" id="SignalP"/>
    </source>
</evidence>
<dbReference type="InterPro" id="IPR037045">
    <property type="entry name" value="S8pro/Inhibitor_I9_sf"/>
</dbReference>
<keyword evidence="2 5" id="KW-0645">Protease</keyword>
<protein>
    <submittedName>
        <fullName evidence="11">Uncharacterized protein</fullName>
    </submittedName>
</protein>